<keyword evidence="1" id="KW-1133">Transmembrane helix</keyword>
<organism evidence="2 3">
    <name type="scientific">Candidatus Limosilactobacillus merdipullorum</name>
    <dbReference type="NCBI Taxonomy" id="2838653"/>
    <lineage>
        <taxon>Bacteria</taxon>
        <taxon>Bacillati</taxon>
        <taxon>Bacillota</taxon>
        <taxon>Bacilli</taxon>
        <taxon>Lactobacillales</taxon>
        <taxon>Lactobacillaceae</taxon>
        <taxon>Limosilactobacillus</taxon>
    </lineage>
</organism>
<evidence type="ECO:0000313" key="2">
    <source>
        <dbReference type="EMBL" id="HIW70507.1"/>
    </source>
</evidence>
<dbReference type="Proteomes" id="UP000886878">
    <property type="component" value="Unassembled WGS sequence"/>
</dbReference>
<dbReference type="AlphaFoldDB" id="A0A9D1QQS4"/>
<feature type="transmembrane region" description="Helical" evidence="1">
    <location>
        <begin position="12"/>
        <end position="30"/>
    </location>
</feature>
<reference evidence="2" key="2">
    <citation type="submission" date="2021-04" db="EMBL/GenBank/DDBJ databases">
        <authorList>
            <person name="Gilroy R."/>
        </authorList>
    </citation>
    <scope>NUCLEOTIDE SEQUENCE</scope>
    <source>
        <strain evidence="2">ChiHejej3B27-2180</strain>
    </source>
</reference>
<name>A0A9D1QQS4_9LACO</name>
<accession>A0A9D1QQS4</accession>
<keyword evidence="1" id="KW-0472">Membrane</keyword>
<evidence type="ECO:0000256" key="1">
    <source>
        <dbReference type="SAM" id="Phobius"/>
    </source>
</evidence>
<gene>
    <name evidence="2" type="ORF">H9876_03905</name>
</gene>
<protein>
    <submittedName>
        <fullName evidence="2">Type II secretion system GspH family protein</fullName>
    </submittedName>
</protein>
<comment type="caution">
    <text evidence="2">The sequence shown here is derived from an EMBL/GenBank/DDBJ whole genome shotgun (WGS) entry which is preliminary data.</text>
</comment>
<dbReference type="EMBL" id="DXGK01000078">
    <property type="protein sequence ID" value="HIW70507.1"/>
    <property type="molecule type" value="Genomic_DNA"/>
</dbReference>
<proteinExistence type="predicted"/>
<evidence type="ECO:0000313" key="3">
    <source>
        <dbReference type="Proteomes" id="UP000886878"/>
    </source>
</evidence>
<reference evidence="2" key="1">
    <citation type="journal article" date="2021" name="PeerJ">
        <title>Extensive microbial diversity within the chicken gut microbiome revealed by metagenomics and culture.</title>
        <authorList>
            <person name="Gilroy R."/>
            <person name="Ravi A."/>
            <person name="Getino M."/>
            <person name="Pursley I."/>
            <person name="Horton D.L."/>
            <person name="Alikhan N.F."/>
            <person name="Baker D."/>
            <person name="Gharbi K."/>
            <person name="Hall N."/>
            <person name="Watson M."/>
            <person name="Adriaenssens E.M."/>
            <person name="Foster-Nyarko E."/>
            <person name="Jarju S."/>
            <person name="Secka A."/>
            <person name="Antonio M."/>
            <person name="Oren A."/>
            <person name="Chaudhuri R.R."/>
            <person name="La Ragione R."/>
            <person name="Hildebrand F."/>
            <person name="Pallen M.J."/>
        </authorList>
    </citation>
    <scope>NUCLEOTIDE SEQUENCE</scope>
    <source>
        <strain evidence="2">ChiHejej3B27-2180</strain>
    </source>
</reference>
<dbReference type="SUPFAM" id="SSF54523">
    <property type="entry name" value="Pili subunits"/>
    <property type="match status" value="1"/>
</dbReference>
<keyword evidence="1" id="KW-0812">Transmembrane</keyword>
<sequence length="142" mass="16514">MKNQRAFTSVEMIVVLGLVAVIYLVIAPTFQPSRQAIAEQQFWHELRQDWRAAQVTAQVRHQSTTVQHYLSTRQIVFNSDGHRTILNIPPTIEVEPFDMFIIDKTGYAAPQTIEFKSRLKHCRYLMKIQLAWGGYRLEKVPD</sequence>
<dbReference type="InterPro" id="IPR045584">
    <property type="entry name" value="Pilin-like"/>
</dbReference>